<organism evidence="2 3">
    <name type="scientific">Morus notabilis</name>
    <dbReference type="NCBI Taxonomy" id="981085"/>
    <lineage>
        <taxon>Eukaryota</taxon>
        <taxon>Viridiplantae</taxon>
        <taxon>Streptophyta</taxon>
        <taxon>Embryophyta</taxon>
        <taxon>Tracheophyta</taxon>
        <taxon>Spermatophyta</taxon>
        <taxon>Magnoliopsida</taxon>
        <taxon>eudicotyledons</taxon>
        <taxon>Gunneridae</taxon>
        <taxon>Pentapetalae</taxon>
        <taxon>rosids</taxon>
        <taxon>fabids</taxon>
        <taxon>Rosales</taxon>
        <taxon>Moraceae</taxon>
        <taxon>Moreae</taxon>
        <taxon>Morus</taxon>
    </lineage>
</organism>
<dbReference type="EMBL" id="KE345382">
    <property type="protein sequence ID" value="EXC03753.1"/>
    <property type="molecule type" value="Genomic_DNA"/>
</dbReference>
<feature type="region of interest" description="Disordered" evidence="1">
    <location>
        <begin position="1"/>
        <end position="48"/>
    </location>
</feature>
<protein>
    <submittedName>
        <fullName evidence="2">Uncharacterized protein</fullName>
    </submittedName>
</protein>
<accession>W9S0Z9</accession>
<name>W9S0Z9_9ROSA</name>
<evidence type="ECO:0000313" key="3">
    <source>
        <dbReference type="Proteomes" id="UP000030645"/>
    </source>
</evidence>
<evidence type="ECO:0000313" key="2">
    <source>
        <dbReference type="EMBL" id="EXC03753.1"/>
    </source>
</evidence>
<gene>
    <name evidence="2" type="ORF">L484_000971</name>
</gene>
<dbReference type="AlphaFoldDB" id="W9S0Z9"/>
<evidence type="ECO:0000256" key="1">
    <source>
        <dbReference type="SAM" id="MobiDB-lite"/>
    </source>
</evidence>
<proteinExistence type="predicted"/>
<reference evidence="3" key="1">
    <citation type="submission" date="2013-01" db="EMBL/GenBank/DDBJ databases">
        <title>Draft Genome Sequence of a Mulberry Tree, Morus notabilis C.K. Schneid.</title>
        <authorList>
            <person name="He N."/>
            <person name="Zhao S."/>
        </authorList>
    </citation>
    <scope>NUCLEOTIDE SEQUENCE</scope>
</reference>
<sequence>MAVRKTCPMVAGKSSDGHRSSVVGHRTHAGVPPPVARDTSDGHLSSVIGRRRPCHQPLKFRANRWRPRRSFADGH</sequence>
<keyword evidence="3" id="KW-1185">Reference proteome</keyword>
<dbReference type="Proteomes" id="UP000030645">
    <property type="component" value="Unassembled WGS sequence"/>
</dbReference>